<sequence length="275" mass="30309">MQHEAIKYQVWSYPTSPQAGLADDKMPRILLAEDNSLDQVSIRRLLEKGNVQVHCVDNGRDAVDEARSGRYDLILMDILMPEMDGFVATLKIREEEQAARGGTVPIIALTAYSLKAIQDKCRSVGMNGYLSKPMSARELRAVCGLFCVLPPGEGAEPEACGTLPILDEEEALENLGGVRPLYDELVDMFIDQAPHLIDHLADLVRAGDTEATKRHIRRLMVSADTIGAKRLAHLCSHIQSSLDGGNLDDCAQWTAQLPHELELLTNTILLDRDGL</sequence>
<dbReference type="Pfam" id="PF00072">
    <property type="entry name" value="Response_reg"/>
    <property type="match status" value="1"/>
</dbReference>
<dbReference type="AlphaFoldDB" id="A0A7J4ZP62"/>
<name>A0A7J4ZP62_9BACT</name>
<evidence type="ECO:0000256" key="2">
    <source>
        <dbReference type="ARBA" id="ARBA00022475"/>
    </source>
</evidence>
<feature type="modified residue" description="4-aspartylphosphate" evidence="11">
    <location>
        <position position="77"/>
    </location>
</feature>
<feature type="domain" description="Response regulatory" evidence="12">
    <location>
        <begin position="28"/>
        <end position="147"/>
    </location>
</feature>
<dbReference type="Pfam" id="PF01627">
    <property type="entry name" value="Hpt"/>
    <property type="match status" value="1"/>
</dbReference>
<feature type="domain" description="HPt" evidence="13">
    <location>
        <begin position="178"/>
        <end position="275"/>
    </location>
</feature>
<dbReference type="EMBL" id="VZQZ01000007">
    <property type="protein sequence ID" value="KAB0664694.1"/>
    <property type="molecule type" value="Genomic_DNA"/>
</dbReference>
<evidence type="ECO:0000256" key="10">
    <source>
        <dbReference type="PROSITE-ProRule" id="PRU00110"/>
    </source>
</evidence>
<accession>A0A7J4ZP62</accession>
<dbReference type="GO" id="GO:0005886">
    <property type="term" value="C:plasma membrane"/>
    <property type="evidence" value="ECO:0007669"/>
    <property type="project" value="UniProtKB-SubCell"/>
</dbReference>
<comment type="caution">
    <text evidence="10">Lacks conserved residue(s) required for the propagation of feature annotation.</text>
</comment>
<dbReference type="GO" id="GO:0005524">
    <property type="term" value="F:ATP binding"/>
    <property type="evidence" value="ECO:0007669"/>
    <property type="project" value="UniProtKB-KW"/>
</dbReference>
<keyword evidence="15" id="KW-1185">Reference proteome</keyword>
<dbReference type="InterPro" id="IPR008207">
    <property type="entry name" value="Sig_transdc_His_kin_Hpt_dom"/>
</dbReference>
<dbReference type="PROSITE" id="PS50110">
    <property type="entry name" value="RESPONSE_REGULATORY"/>
    <property type="match status" value="1"/>
</dbReference>
<dbReference type="Proteomes" id="UP000420562">
    <property type="component" value="Unassembled WGS sequence"/>
</dbReference>
<evidence type="ECO:0000256" key="3">
    <source>
        <dbReference type="ARBA" id="ARBA00022553"/>
    </source>
</evidence>
<evidence type="ECO:0000256" key="9">
    <source>
        <dbReference type="ARBA" id="ARBA00023136"/>
    </source>
</evidence>
<dbReference type="Gene3D" id="1.20.120.160">
    <property type="entry name" value="HPT domain"/>
    <property type="match status" value="1"/>
</dbReference>
<dbReference type="SMART" id="SM00448">
    <property type="entry name" value="REC"/>
    <property type="match status" value="1"/>
</dbReference>
<dbReference type="InterPro" id="IPR001789">
    <property type="entry name" value="Sig_transdc_resp-reg_receiver"/>
</dbReference>
<reference evidence="14 15" key="1">
    <citation type="submission" date="2019-09" db="EMBL/GenBank/DDBJ databases">
        <title>Geobacter sp. Red96, a novel strain isolated from paddy soil.</title>
        <authorList>
            <person name="Xu Z."/>
            <person name="Masuda Y."/>
            <person name="Itoh H."/>
            <person name="Senoo K."/>
        </authorList>
    </citation>
    <scope>NUCLEOTIDE SEQUENCE [LARGE SCALE GENOMIC DNA]</scope>
    <source>
        <strain evidence="14 15">Red96</strain>
    </source>
</reference>
<evidence type="ECO:0000313" key="15">
    <source>
        <dbReference type="Proteomes" id="UP000420562"/>
    </source>
</evidence>
<keyword evidence="7" id="KW-1133">Transmembrane helix</keyword>
<gene>
    <name evidence="14" type="ORF">F6V25_11535</name>
</gene>
<comment type="caution">
    <text evidence="14">The sequence shown here is derived from an EMBL/GenBank/DDBJ whole genome shotgun (WGS) entry which is preliminary data.</text>
</comment>
<evidence type="ECO:0000256" key="8">
    <source>
        <dbReference type="ARBA" id="ARBA00023012"/>
    </source>
</evidence>
<keyword evidence="5" id="KW-0547">Nucleotide-binding</keyword>
<keyword evidence="4" id="KW-0812">Transmembrane</keyword>
<dbReference type="InterPro" id="IPR036641">
    <property type="entry name" value="HPT_dom_sf"/>
</dbReference>
<protein>
    <submittedName>
        <fullName evidence="14">Response regulator</fullName>
    </submittedName>
</protein>
<dbReference type="GO" id="GO:0000160">
    <property type="term" value="P:phosphorelay signal transduction system"/>
    <property type="evidence" value="ECO:0007669"/>
    <property type="project" value="UniProtKB-KW"/>
</dbReference>
<comment type="subcellular location">
    <subcellularLocation>
        <location evidence="1">Cell membrane</location>
        <topology evidence="1">Multi-pass membrane protein</topology>
    </subcellularLocation>
</comment>
<dbReference type="GO" id="GO:0004672">
    <property type="term" value="F:protein kinase activity"/>
    <property type="evidence" value="ECO:0007669"/>
    <property type="project" value="UniProtKB-ARBA"/>
</dbReference>
<dbReference type="PANTHER" id="PTHR45339:SF1">
    <property type="entry name" value="HYBRID SIGNAL TRANSDUCTION HISTIDINE KINASE J"/>
    <property type="match status" value="1"/>
</dbReference>
<dbReference type="CDD" id="cd17546">
    <property type="entry name" value="REC_hyHK_CKI1_RcsC-like"/>
    <property type="match status" value="1"/>
</dbReference>
<evidence type="ECO:0000256" key="11">
    <source>
        <dbReference type="PROSITE-ProRule" id="PRU00169"/>
    </source>
</evidence>
<evidence type="ECO:0000256" key="1">
    <source>
        <dbReference type="ARBA" id="ARBA00004651"/>
    </source>
</evidence>
<evidence type="ECO:0000259" key="12">
    <source>
        <dbReference type="PROSITE" id="PS50110"/>
    </source>
</evidence>
<dbReference type="SUPFAM" id="SSF47226">
    <property type="entry name" value="Histidine-containing phosphotransfer domain, HPT domain"/>
    <property type="match status" value="1"/>
</dbReference>
<dbReference type="Gene3D" id="3.40.50.2300">
    <property type="match status" value="1"/>
</dbReference>
<keyword evidence="3 11" id="KW-0597">Phosphoprotein</keyword>
<evidence type="ECO:0000256" key="6">
    <source>
        <dbReference type="ARBA" id="ARBA00022840"/>
    </source>
</evidence>
<evidence type="ECO:0000256" key="7">
    <source>
        <dbReference type="ARBA" id="ARBA00022989"/>
    </source>
</evidence>
<evidence type="ECO:0000256" key="5">
    <source>
        <dbReference type="ARBA" id="ARBA00022741"/>
    </source>
</evidence>
<dbReference type="InterPro" id="IPR011006">
    <property type="entry name" value="CheY-like_superfamily"/>
</dbReference>
<dbReference type="RefSeq" id="WP_151128717.1">
    <property type="nucleotide sequence ID" value="NZ_VZQZ01000007.1"/>
</dbReference>
<keyword evidence="2" id="KW-1003">Cell membrane</keyword>
<keyword evidence="8" id="KW-0902">Two-component regulatory system</keyword>
<keyword evidence="9" id="KW-0472">Membrane</keyword>
<dbReference type="PROSITE" id="PS50894">
    <property type="entry name" value="HPT"/>
    <property type="match status" value="1"/>
</dbReference>
<organism evidence="14 15">
    <name type="scientific">Oryzomonas japonica</name>
    <dbReference type="NCBI Taxonomy" id="2603858"/>
    <lineage>
        <taxon>Bacteria</taxon>
        <taxon>Pseudomonadati</taxon>
        <taxon>Thermodesulfobacteriota</taxon>
        <taxon>Desulfuromonadia</taxon>
        <taxon>Geobacterales</taxon>
        <taxon>Geobacteraceae</taxon>
        <taxon>Oryzomonas</taxon>
    </lineage>
</organism>
<proteinExistence type="predicted"/>
<keyword evidence="6" id="KW-0067">ATP-binding</keyword>
<evidence type="ECO:0000313" key="14">
    <source>
        <dbReference type="EMBL" id="KAB0664694.1"/>
    </source>
</evidence>
<evidence type="ECO:0000256" key="4">
    <source>
        <dbReference type="ARBA" id="ARBA00022692"/>
    </source>
</evidence>
<dbReference type="SUPFAM" id="SSF52172">
    <property type="entry name" value="CheY-like"/>
    <property type="match status" value="1"/>
</dbReference>
<dbReference type="PANTHER" id="PTHR45339">
    <property type="entry name" value="HYBRID SIGNAL TRANSDUCTION HISTIDINE KINASE J"/>
    <property type="match status" value="1"/>
</dbReference>
<evidence type="ECO:0000259" key="13">
    <source>
        <dbReference type="PROSITE" id="PS50894"/>
    </source>
</evidence>